<dbReference type="EMBL" id="WIWS01000184">
    <property type="protein sequence ID" value="KAF3199593.1"/>
    <property type="molecule type" value="Genomic_DNA"/>
</dbReference>
<evidence type="ECO:0000313" key="3">
    <source>
        <dbReference type="Proteomes" id="UP000472727"/>
    </source>
</evidence>
<dbReference type="AlphaFoldDB" id="A0A7C8Q7F1"/>
<dbReference type="Proteomes" id="UP000472727">
    <property type="component" value="Unassembled WGS sequence"/>
</dbReference>
<organism evidence="2 3">
    <name type="scientific">Orbilia oligospora</name>
    <name type="common">Nematode-trapping fungus</name>
    <name type="synonym">Arthrobotrys oligospora</name>
    <dbReference type="NCBI Taxonomy" id="2813651"/>
    <lineage>
        <taxon>Eukaryota</taxon>
        <taxon>Fungi</taxon>
        <taxon>Dikarya</taxon>
        <taxon>Ascomycota</taxon>
        <taxon>Pezizomycotina</taxon>
        <taxon>Orbiliomycetes</taxon>
        <taxon>Orbiliales</taxon>
        <taxon>Orbiliaceae</taxon>
        <taxon>Orbilia</taxon>
    </lineage>
</organism>
<protein>
    <submittedName>
        <fullName evidence="2">Uncharacterized protein</fullName>
    </submittedName>
</protein>
<evidence type="ECO:0000256" key="1">
    <source>
        <dbReference type="SAM" id="MobiDB-lite"/>
    </source>
</evidence>
<sequence>MQSSPSLPSPTFTTQPRYQIIHLLLQLNSCPLDFPEYPDPPTDRLRGMIYAAACQRIQTRAKLANENLKKAFDFVKIFTDLTGFLYPLHSYDLQVGICVKLALFQLLLSDKDAIKEFEKLRSYMASGPASNAMNTSSPVVDSQFIHYLAEEAGFIPSSPSEISPPSSPMRTDGPSKGKGFGSISQTRVQLALMESIIHNLVQNRSPISQQDEKGIRIQSEKFNMEGLFKILPNWIFTLDEFDEEEYGKIYLPVTENFVGFTKAIITDSQEIYQVSIIMAACNTHHSKLQVPRAALEETLNCYTSLRKTFQGHPQLWKFADAYLRGFVGATLGSSEGFKNLFMSDWKIVLQNEWHKKRASTNTFSYRRMSAVTNASEMEVDEAEGPVKSESGRRKSIVEEYDSWEFLR</sequence>
<accession>A0A7C8Q7F1</accession>
<gene>
    <name evidence="2" type="ORF">TWF106_003735</name>
</gene>
<reference evidence="2 3" key="1">
    <citation type="submission" date="2019-06" db="EMBL/GenBank/DDBJ databases">
        <authorList>
            <person name="Palmer J.M."/>
        </authorList>
    </citation>
    <scope>NUCLEOTIDE SEQUENCE [LARGE SCALE GENOMIC DNA]</scope>
    <source>
        <strain evidence="2 3">TWF106</strain>
    </source>
</reference>
<name>A0A7C8Q7F1_ORBOL</name>
<feature type="region of interest" description="Disordered" evidence="1">
    <location>
        <begin position="158"/>
        <end position="180"/>
    </location>
</feature>
<evidence type="ECO:0000313" key="2">
    <source>
        <dbReference type="EMBL" id="KAF3199593.1"/>
    </source>
</evidence>
<comment type="caution">
    <text evidence="2">The sequence shown here is derived from an EMBL/GenBank/DDBJ whole genome shotgun (WGS) entry which is preliminary data.</text>
</comment>
<proteinExistence type="predicted"/>